<comment type="caution">
    <text evidence="1">The sequence shown here is derived from an EMBL/GenBank/DDBJ whole genome shotgun (WGS) entry which is preliminary data.</text>
</comment>
<name>A0A3N1H317_9PSEU</name>
<keyword evidence="2" id="KW-1185">Reference proteome</keyword>
<dbReference type="EMBL" id="RJKM01000001">
    <property type="protein sequence ID" value="ROP36901.1"/>
    <property type="molecule type" value="Genomic_DNA"/>
</dbReference>
<sequence>MTTIEYPGIRTEVLTAVEPPAELGELFSAPIDDLGGP</sequence>
<evidence type="ECO:0000313" key="1">
    <source>
        <dbReference type="EMBL" id="ROP36901.1"/>
    </source>
</evidence>
<dbReference type="AlphaFoldDB" id="A0A3N1H317"/>
<evidence type="ECO:0000313" key="2">
    <source>
        <dbReference type="Proteomes" id="UP000268727"/>
    </source>
</evidence>
<dbReference type="Proteomes" id="UP000268727">
    <property type="component" value="Unassembled WGS sequence"/>
</dbReference>
<gene>
    <name evidence="1" type="ORF">EDD40_2181</name>
</gene>
<reference evidence="1 2" key="1">
    <citation type="submission" date="2018-11" db="EMBL/GenBank/DDBJ databases">
        <title>Sequencing the genomes of 1000 actinobacteria strains.</title>
        <authorList>
            <person name="Klenk H.-P."/>
        </authorList>
    </citation>
    <scope>NUCLEOTIDE SEQUENCE [LARGE SCALE GENOMIC DNA]</scope>
    <source>
        <strain evidence="1 2">DSM 44231</strain>
    </source>
</reference>
<accession>A0A3N1H317</accession>
<organism evidence="1 2">
    <name type="scientific">Saccharothrix texasensis</name>
    <dbReference type="NCBI Taxonomy" id="103734"/>
    <lineage>
        <taxon>Bacteria</taxon>
        <taxon>Bacillati</taxon>
        <taxon>Actinomycetota</taxon>
        <taxon>Actinomycetes</taxon>
        <taxon>Pseudonocardiales</taxon>
        <taxon>Pseudonocardiaceae</taxon>
        <taxon>Saccharothrix</taxon>
    </lineage>
</organism>
<proteinExistence type="predicted"/>
<protein>
    <submittedName>
        <fullName evidence="1">Uncharacterized protein</fullName>
    </submittedName>
</protein>